<feature type="non-terminal residue" evidence="1">
    <location>
        <position position="243"/>
    </location>
</feature>
<reference evidence="1 2" key="1">
    <citation type="journal article" date="2023" name="IScience">
        <title>Expanded male sex-determining region conserved during the evolution of homothallism in the green alga Volvox.</title>
        <authorList>
            <person name="Yamamoto K."/>
            <person name="Matsuzaki R."/>
            <person name="Mahakham W."/>
            <person name="Heman W."/>
            <person name="Sekimoto H."/>
            <person name="Kawachi M."/>
            <person name="Minakuchi Y."/>
            <person name="Toyoda A."/>
            <person name="Nozaki H."/>
        </authorList>
    </citation>
    <scope>NUCLEOTIDE SEQUENCE [LARGE SCALE GENOMIC DNA]</scope>
    <source>
        <strain evidence="1 2">NIES-4468</strain>
    </source>
</reference>
<comment type="caution">
    <text evidence="1">The sequence shown here is derived from an EMBL/GenBank/DDBJ whole genome shotgun (WGS) entry which is preliminary data.</text>
</comment>
<accession>A0ABQ5SB59</accession>
<sequence>ANGGTGIAAATAGGRLLPALAPVHVRQTANDGAEDADGSSGSGAAAAVCMLQLDGGGTLSLVPSDVPPPSSSLPSARVLDFATTSAAAADVKYSQGPCSTLRFSLVRRNPAPPAAATQPYRELQVGAQGMQAAVMRYGGGSSCGDGSVVPLLAELATYLVETQRQDCLGGSVAEGSAEAELLDLPTAGQVLRQLTDELQMRRRRFALQPPQSQPQALTHTANPNKQLIQTLPHRLVEGASVLG</sequence>
<name>A0ABQ5SB59_9CHLO</name>
<organism evidence="1 2">
    <name type="scientific">Volvox africanus</name>
    <dbReference type="NCBI Taxonomy" id="51714"/>
    <lineage>
        <taxon>Eukaryota</taxon>
        <taxon>Viridiplantae</taxon>
        <taxon>Chlorophyta</taxon>
        <taxon>core chlorophytes</taxon>
        <taxon>Chlorophyceae</taxon>
        <taxon>CS clade</taxon>
        <taxon>Chlamydomonadales</taxon>
        <taxon>Volvocaceae</taxon>
        <taxon>Volvox</taxon>
    </lineage>
</organism>
<dbReference type="Proteomes" id="UP001165090">
    <property type="component" value="Unassembled WGS sequence"/>
</dbReference>
<dbReference type="EMBL" id="BSDZ01000078">
    <property type="protein sequence ID" value="GLI67140.1"/>
    <property type="molecule type" value="Genomic_DNA"/>
</dbReference>
<proteinExistence type="predicted"/>
<evidence type="ECO:0000313" key="2">
    <source>
        <dbReference type="Proteomes" id="UP001165090"/>
    </source>
</evidence>
<feature type="non-terminal residue" evidence="1">
    <location>
        <position position="1"/>
    </location>
</feature>
<evidence type="ECO:0000313" key="1">
    <source>
        <dbReference type="EMBL" id="GLI67140.1"/>
    </source>
</evidence>
<gene>
    <name evidence="1" type="ORF">VaNZ11_011350</name>
</gene>
<protein>
    <submittedName>
        <fullName evidence="1">Uncharacterized protein</fullName>
    </submittedName>
</protein>
<keyword evidence="2" id="KW-1185">Reference proteome</keyword>